<dbReference type="InterPro" id="IPR029058">
    <property type="entry name" value="AB_hydrolase_fold"/>
</dbReference>
<evidence type="ECO:0000313" key="5">
    <source>
        <dbReference type="Proteomes" id="UP000515806"/>
    </source>
</evidence>
<dbReference type="GO" id="GO:0016787">
    <property type="term" value="F:hydrolase activity"/>
    <property type="evidence" value="ECO:0007669"/>
    <property type="project" value="InterPro"/>
</dbReference>
<dbReference type="RefSeq" id="WP_187594903.1">
    <property type="nucleotide sequence ID" value="NZ_CP060723.1"/>
</dbReference>
<dbReference type="Gene3D" id="3.40.50.1820">
    <property type="entry name" value="alpha/beta hydrolase"/>
    <property type="match status" value="1"/>
</dbReference>
<keyword evidence="1 2" id="KW-0732">Signal</keyword>
<evidence type="ECO:0000259" key="3">
    <source>
        <dbReference type="Pfam" id="PF02230"/>
    </source>
</evidence>
<gene>
    <name evidence="4" type="ORF">H9L23_10460</name>
</gene>
<dbReference type="Proteomes" id="UP000515806">
    <property type="component" value="Chromosome"/>
</dbReference>
<dbReference type="EMBL" id="CP060723">
    <property type="protein sequence ID" value="QNN44460.1"/>
    <property type="molecule type" value="Genomic_DNA"/>
</dbReference>
<name>A0A7G9QM85_9SPHI</name>
<accession>A0A7G9QM85</accession>
<proteinExistence type="predicted"/>
<dbReference type="PANTHER" id="PTHR43037">
    <property type="entry name" value="UNNAMED PRODUCT-RELATED"/>
    <property type="match status" value="1"/>
</dbReference>
<evidence type="ECO:0000256" key="2">
    <source>
        <dbReference type="SAM" id="SignalP"/>
    </source>
</evidence>
<evidence type="ECO:0000313" key="4">
    <source>
        <dbReference type="EMBL" id="QNN44460.1"/>
    </source>
</evidence>
<feature type="signal peptide" evidence="2">
    <location>
        <begin position="1"/>
        <end position="22"/>
    </location>
</feature>
<dbReference type="InterPro" id="IPR050955">
    <property type="entry name" value="Plant_Biomass_Hydrol_Est"/>
</dbReference>
<sequence>MHNKFRLILCLTALLTANFSFAQTQNSCMVKIDSARAAQTRAILNHLPADKFEKRTYRQGSRELPYRFLLPENDKQGTKYPLVIVLHNSTRIGNDNEKQLEPLSRIWIRDEIYKKYKCFVLAPQFSTRSSDYAVAENGLLSAKPSEEVYTVMKLITALQKEYAGIDPKRIYLVGYSMGASTAQNMLSIAPQQFAGMVSVAAVPDFSNVEALKNSNIWLIHGAKDTENPYSGSVALFAKLKKNKRVIFTTYPELDHNNIAIPLLLDEEIPKWLFKQHH</sequence>
<keyword evidence="5" id="KW-1185">Reference proteome</keyword>
<dbReference type="AlphaFoldDB" id="A0A7G9QM85"/>
<dbReference type="PANTHER" id="PTHR43037:SF1">
    <property type="entry name" value="BLL1128 PROTEIN"/>
    <property type="match status" value="1"/>
</dbReference>
<organism evidence="4 5">
    <name type="scientific">Pedobacter roseus</name>
    <dbReference type="NCBI Taxonomy" id="336820"/>
    <lineage>
        <taxon>Bacteria</taxon>
        <taxon>Pseudomonadati</taxon>
        <taxon>Bacteroidota</taxon>
        <taxon>Sphingobacteriia</taxon>
        <taxon>Sphingobacteriales</taxon>
        <taxon>Sphingobacteriaceae</taxon>
        <taxon>Pedobacter</taxon>
    </lineage>
</organism>
<reference evidence="4 5" key="1">
    <citation type="submission" date="2020-08" db="EMBL/GenBank/DDBJ databases">
        <title>Genome sequence of Pedobacter roseus KACC 11594T.</title>
        <authorList>
            <person name="Hyun D.-W."/>
            <person name="Bae J.-W."/>
        </authorList>
    </citation>
    <scope>NUCLEOTIDE SEQUENCE [LARGE SCALE GENOMIC DNA]</scope>
    <source>
        <strain evidence="4 5">KACC 11594</strain>
    </source>
</reference>
<dbReference type="SUPFAM" id="SSF53474">
    <property type="entry name" value="alpha/beta-Hydrolases"/>
    <property type="match status" value="1"/>
</dbReference>
<feature type="domain" description="Phospholipase/carboxylesterase/thioesterase" evidence="3">
    <location>
        <begin position="146"/>
        <end position="256"/>
    </location>
</feature>
<dbReference type="Pfam" id="PF02230">
    <property type="entry name" value="Abhydrolase_2"/>
    <property type="match status" value="1"/>
</dbReference>
<feature type="chain" id="PRO_5028936614" evidence="2">
    <location>
        <begin position="23"/>
        <end position="277"/>
    </location>
</feature>
<dbReference type="InterPro" id="IPR003140">
    <property type="entry name" value="PLipase/COase/thioEstase"/>
</dbReference>
<dbReference type="KEGG" id="proe:H9L23_10460"/>
<protein>
    <submittedName>
        <fullName evidence="4">Phospholipase</fullName>
    </submittedName>
</protein>
<evidence type="ECO:0000256" key="1">
    <source>
        <dbReference type="ARBA" id="ARBA00022729"/>
    </source>
</evidence>